<proteinExistence type="predicted"/>
<evidence type="ECO:0000313" key="4">
    <source>
        <dbReference type="Proteomes" id="UP001630127"/>
    </source>
</evidence>
<comment type="caution">
    <text evidence="3">The sequence shown here is derived from an EMBL/GenBank/DDBJ whole genome shotgun (WGS) entry which is preliminary data.</text>
</comment>
<evidence type="ECO:0000313" key="3">
    <source>
        <dbReference type="EMBL" id="KAL3507084.1"/>
    </source>
</evidence>
<dbReference type="EMBL" id="JBJUIK010000013">
    <property type="protein sequence ID" value="KAL3507084.1"/>
    <property type="molecule type" value="Genomic_DNA"/>
</dbReference>
<sequence>MNKTLPMVILLILLSVTFLLLNSNAELKPISHRGGVGGGHGGNRGSRGSRGRSGGYPFIPVHGRGTGHPHKNSADPTIQARWFKWSCLLTIFHLFLLY</sequence>
<reference evidence="3 4" key="1">
    <citation type="submission" date="2024-11" db="EMBL/GenBank/DDBJ databases">
        <title>A near-complete genome assembly of Cinchona calisaya.</title>
        <authorList>
            <person name="Lian D.C."/>
            <person name="Zhao X.W."/>
            <person name="Wei L."/>
        </authorList>
    </citation>
    <scope>NUCLEOTIDE SEQUENCE [LARGE SCALE GENOMIC DNA]</scope>
    <source>
        <tissue evidence="3">Nenye</tissue>
    </source>
</reference>
<feature type="signal peptide" evidence="2">
    <location>
        <begin position="1"/>
        <end position="25"/>
    </location>
</feature>
<dbReference type="Proteomes" id="UP001630127">
    <property type="component" value="Unassembled WGS sequence"/>
</dbReference>
<gene>
    <name evidence="3" type="ORF">ACH5RR_032466</name>
</gene>
<evidence type="ECO:0008006" key="5">
    <source>
        <dbReference type="Google" id="ProtNLM"/>
    </source>
</evidence>
<keyword evidence="4" id="KW-1185">Reference proteome</keyword>
<keyword evidence="2" id="KW-0732">Signal</keyword>
<feature type="region of interest" description="Disordered" evidence="1">
    <location>
        <begin position="32"/>
        <end position="54"/>
    </location>
</feature>
<dbReference type="AlphaFoldDB" id="A0ABD2YMA6"/>
<feature type="compositionally biased region" description="Gly residues" evidence="1">
    <location>
        <begin position="34"/>
        <end position="45"/>
    </location>
</feature>
<name>A0ABD2YMA6_9GENT</name>
<organism evidence="3 4">
    <name type="scientific">Cinchona calisaya</name>
    <dbReference type="NCBI Taxonomy" id="153742"/>
    <lineage>
        <taxon>Eukaryota</taxon>
        <taxon>Viridiplantae</taxon>
        <taxon>Streptophyta</taxon>
        <taxon>Embryophyta</taxon>
        <taxon>Tracheophyta</taxon>
        <taxon>Spermatophyta</taxon>
        <taxon>Magnoliopsida</taxon>
        <taxon>eudicotyledons</taxon>
        <taxon>Gunneridae</taxon>
        <taxon>Pentapetalae</taxon>
        <taxon>asterids</taxon>
        <taxon>lamiids</taxon>
        <taxon>Gentianales</taxon>
        <taxon>Rubiaceae</taxon>
        <taxon>Cinchonoideae</taxon>
        <taxon>Cinchoneae</taxon>
        <taxon>Cinchona</taxon>
    </lineage>
</organism>
<evidence type="ECO:0000256" key="2">
    <source>
        <dbReference type="SAM" id="SignalP"/>
    </source>
</evidence>
<accession>A0ABD2YMA6</accession>
<protein>
    <recommendedName>
        <fullName evidence="5">Glycine-rich protein</fullName>
    </recommendedName>
</protein>
<feature type="chain" id="PRO_5044852148" description="Glycine-rich protein" evidence="2">
    <location>
        <begin position="26"/>
        <end position="98"/>
    </location>
</feature>
<evidence type="ECO:0000256" key="1">
    <source>
        <dbReference type="SAM" id="MobiDB-lite"/>
    </source>
</evidence>